<gene>
    <name evidence="2" type="ORF">KHB02_000005</name>
    <name evidence="1" type="ORF">KHB02_02845</name>
</gene>
<dbReference type="Pfam" id="PF20074">
    <property type="entry name" value="DUF6470"/>
    <property type="match status" value="1"/>
</dbReference>
<comment type="caution">
    <text evidence="1">The sequence shown here is derived from an EMBL/GenBank/DDBJ whole genome shotgun (WGS) entry which is preliminary data.</text>
</comment>
<dbReference type="Proteomes" id="UP000677265">
    <property type="component" value="Unassembled WGS sequence"/>
</dbReference>
<evidence type="ECO:0000313" key="2">
    <source>
        <dbReference type="EMBL" id="MCH6263907.1"/>
    </source>
</evidence>
<keyword evidence="3" id="KW-1185">Reference proteome</keyword>
<evidence type="ECO:0000313" key="3">
    <source>
        <dbReference type="Proteomes" id="UP000677265"/>
    </source>
</evidence>
<dbReference type="InterPro" id="IPR045527">
    <property type="entry name" value="DUF6470"/>
</dbReference>
<name>A0A942Y684_9BACI</name>
<evidence type="ECO:0000313" key="1">
    <source>
        <dbReference type="EMBL" id="MBS4180322.1"/>
    </source>
</evidence>
<proteinExistence type="predicted"/>
<reference evidence="1" key="1">
    <citation type="submission" date="2021-05" db="EMBL/GenBank/DDBJ databases">
        <title>Novel Bacillus species.</title>
        <authorList>
            <person name="Liu G."/>
        </authorList>
    </citation>
    <scope>NUCLEOTIDE SEQUENCE</scope>
    <source>
        <strain evidence="1 3">FJAT-50051</strain>
    </source>
</reference>
<dbReference type="EMBL" id="JAGYPE010000001">
    <property type="protein sequence ID" value="MBS4180322.1"/>
    <property type="molecule type" value="Genomic_DNA"/>
</dbReference>
<dbReference type="RefSeq" id="WP_213140319.1">
    <property type="nucleotide sequence ID" value="NZ_JAGYPE020000001.1"/>
</dbReference>
<dbReference type="AlphaFoldDB" id="A0A942Y684"/>
<accession>A0A942Y684</accession>
<dbReference type="EMBL" id="JAGYPE020000001">
    <property type="protein sequence ID" value="MCH6263907.1"/>
    <property type="molecule type" value="Genomic_DNA"/>
</dbReference>
<protein>
    <submittedName>
        <fullName evidence="2">DUF6470 family protein</fullName>
    </submittedName>
</protein>
<sequence length="191" mass="21435">MQVPQIRMHQTYAQIGLRIIQPRQEIQQKPADLLINQVPSSMTIDRKAASMEINQDQARNELGFKPISVLSTEMADFSKQEGLEAVAEIAEEGDQLAAIEKKADAIMWIASQNANPEPADFNIKFIPSYGAVKIHYIPTELHISWKQGGAEITSVANRPIHEYTPGRTEVYLRQHQQLDIDFIGGTINART</sequence>
<organism evidence="1">
    <name type="scientific">Neobacillus citreus</name>
    <dbReference type="NCBI Taxonomy" id="2833578"/>
    <lineage>
        <taxon>Bacteria</taxon>
        <taxon>Bacillati</taxon>
        <taxon>Bacillota</taxon>
        <taxon>Bacilli</taxon>
        <taxon>Bacillales</taxon>
        <taxon>Bacillaceae</taxon>
        <taxon>Neobacillus</taxon>
    </lineage>
</organism>